<dbReference type="EMBL" id="JALGBH010000002">
    <property type="protein sequence ID" value="MCJ0743763.1"/>
    <property type="molecule type" value="Genomic_DNA"/>
</dbReference>
<proteinExistence type="predicted"/>
<evidence type="ECO:0000313" key="3">
    <source>
        <dbReference type="EMBL" id="MCJ0743763.1"/>
    </source>
</evidence>
<keyword evidence="1" id="KW-1133">Transmembrane helix</keyword>
<dbReference type="InterPro" id="IPR052894">
    <property type="entry name" value="AsmA-related"/>
</dbReference>
<keyword evidence="1" id="KW-0472">Membrane</keyword>
<dbReference type="PANTHER" id="PTHR30441">
    <property type="entry name" value="DUF748 DOMAIN-CONTAINING PROTEIN"/>
    <property type="match status" value="1"/>
</dbReference>
<feature type="domain" description="AsmA" evidence="2">
    <location>
        <begin position="1"/>
        <end position="193"/>
    </location>
</feature>
<dbReference type="PANTHER" id="PTHR30441:SF8">
    <property type="entry name" value="DUF748 DOMAIN-CONTAINING PROTEIN"/>
    <property type="match status" value="1"/>
</dbReference>
<gene>
    <name evidence="3" type="ORF">MMF97_13670</name>
</gene>
<name>A0ABS9ZZP2_9SPHI</name>
<evidence type="ECO:0000259" key="2">
    <source>
        <dbReference type="Pfam" id="PF05170"/>
    </source>
</evidence>
<protein>
    <submittedName>
        <fullName evidence="3">AsmA family protein</fullName>
    </submittedName>
</protein>
<dbReference type="InterPro" id="IPR007844">
    <property type="entry name" value="AsmA"/>
</dbReference>
<feature type="transmembrane region" description="Helical" evidence="1">
    <location>
        <begin position="7"/>
        <end position="30"/>
    </location>
</feature>
<dbReference type="Proteomes" id="UP001165460">
    <property type="component" value="Unassembled WGS sequence"/>
</dbReference>
<dbReference type="RefSeq" id="WP_243363063.1">
    <property type="nucleotide sequence ID" value="NZ_JALGBH010000002.1"/>
</dbReference>
<comment type="caution">
    <text evidence="3">The sequence shown here is derived from an EMBL/GenBank/DDBJ whole genome shotgun (WGS) entry which is preliminary data.</text>
</comment>
<sequence>MSKWLRIILKVLLGLCIVLALIWFGAAYYIKQNNQKILSQILTQVNEKVSGQVTIGSMAPNLLKGFPNVSVSLNQVLIRDSLWKNHHHDLVNAKKIEISLNIFSLLAGTVNIRKAVLNNANIYIYTDSTGYSNTSAFKSKKNKVENPEADTNKDNLKIGRIDFKDVNLIIDNRKRFKLFNFKIDALNGKIKYGLNGWDGDIKVKTYINSFAFNINKGSFLKDKQIQGTIIAHFNDNSKQITIDQNKLKIGNDIFYIGAQIQTAHGKSGFKIDIKTDDILYKNVSLLLAPNISSKLLKFGIEKPINITGSIVDDGSKSPDPLVHVKMIVKDNKITIPSGELNACNFTGTFTNKDTLNKEIGDENSIIRFYNLKADYYNAPVSVDTLTVTNFSRPIATGLVKSSFPLTNLNSSIGGETFLFKNGTADIRLFCKADIDHFLFTKPVIWGDVNISNADITYLPRQMRLVNSNLILKFNQKDLNIKSNRIQLGKSVVAVDCNIGNFLNFYYTDPNKIQATLKMTSPQLYIAEFIPFLGPRKGTVKKKTVKENTIKQVSDQLDAVLEAAKINIQLKVNRAIYNKFTANNLSADIALLGNGVYFNKINVSHAGGNLSLKGKLTQSGAINRYQFSSNINNVNVKEFFYAFDNFGQSSVTSKNLKGFLSANVNASGNITDKGAIVSRSMFGTVKFTLNKAALVGFEPLEKIGKFIFRSRNLANVELDKLNGLLTLNGDKVNISPMQVNSTALNFNVKGIYGFTTGTNIALDVPLRDPKKSAGIVDEEERQLARMKGIVLHLKAVDEGGKLKIKWNKDHD</sequence>
<evidence type="ECO:0000256" key="1">
    <source>
        <dbReference type="SAM" id="Phobius"/>
    </source>
</evidence>
<reference evidence="3" key="1">
    <citation type="submission" date="2022-03" db="EMBL/GenBank/DDBJ databases">
        <authorList>
            <person name="Woo C.Y."/>
        </authorList>
    </citation>
    <scope>NUCLEOTIDE SEQUENCE</scope>
    <source>
        <strain evidence="3">CYS-01</strain>
    </source>
</reference>
<accession>A0ABS9ZZP2</accession>
<organism evidence="3 4">
    <name type="scientific">Pedobacter montanisoli</name>
    <dbReference type="NCBI Taxonomy" id="2923277"/>
    <lineage>
        <taxon>Bacteria</taxon>
        <taxon>Pseudomonadati</taxon>
        <taxon>Bacteroidota</taxon>
        <taxon>Sphingobacteriia</taxon>
        <taxon>Sphingobacteriales</taxon>
        <taxon>Sphingobacteriaceae</taxon>
        <taxon>Pedobacter</taxon>
    </lineage>
</organism>
<dbReference type="Pfam" id="PF05170">
    <property type="entry name" value="AsmA"/>
    <property type="match status" value="1"/>
</dbReference>
<keyword evidence="1" id="KW-0812">Transmembrane</keyword>
<evidence type="ECO:0000313" key="4">
    <source>
        <dbReference type="Proteomes" id="UP001165460"/>
    </source>
</evidence>
<keyword evidence="4" id="KW-1185">Reference proteome</keyword>